<feature type="region of interest" description="Disordered" evidence="1">
    <location>
        <begin position="94"/>
        <end position="141"/>
    </location>
</feature>
<evidence type="ECO:0000256" key="1">
    <source>
        <dbReference type="SAM" id="MobiDB-lite"/>
    </source>
</evidence>
<keyword evidence="3" id="KW-1185">Reference proteome</keyword>
<dbReference type="AlphaFoldDB" id="A0A9P8RG51"/>
<proteinExistence type="predicted"/>
<dbReference type="RefSeq" id="XP_045951751.1">
    <property type="nucleotide sequence ID" value="XM_046101070.1"/>
</dbReference>
<dbReference type="Proteomes" id="UP000758603">
    <property type="component" value="Unassembled WGS sequence"/>
</dbReference>
<evidence type="ECO:0000313" key="3">
    <source>
        <dbReference type="Proteomes" id="UP000758603"/>
    </source>
</evidence>
<evidence type="ECO:0000313" key="2">
    <source>
        <dbReference type="EMBL" id="KAH6645237.1"/>
    </source>
</evidence>
<sequence length="141" mass="15623">MYSGAIKTRVSSEPNPTNTTAWRLRPTRIRTESPLGGRYRPLLTKMSDTDGSIACPSPRKGHPTYVRKGIPPYARKGIPTYVRKGLITYAGKGLMSSGTLPNKSDEEGNTSNLIRVPIPRNGKVNPNTPKMSKNPKRYGYY</sequence>
<dbReference type="GeneID" id="70129962"/>
<name>A0A9P8RG51_9PEZI</name>
<comment type="caution">
    <text evidence="2">The sequence shown here is derived from an EMBL/GenBank/DDBJ whole genome shotgun (WGS) entry which is preliminary data.</text>
</comment>
<feature type="region of interest" description="Disordered" evidence="1">
    <location>
        <begin position="1"/>
        <end position="20"/>
    </location>
</feature>
<protein>
    <submittedName>
        <fullName evidence="2">Uncharacterized protein</fullName>
    </submittedName>
</protein>
<organism evidence="2 3">
    <name type="scientific">Truncatella angustata</name>
    <dbReference type="NCBI Taxonomy" id="152316"/>
    <lineage>
        <taxon>Eukaryota</taxon>
        <taxon>Fungi</taxon>
        <taxon>Dikarya</taxon>
        <taxon>Ascomycota</taxon>
        <taxon>Pezizomycotina</taxon>
        <taxon>Sordariomycetes</taxon>
        <taxon>Xylariomycetidae</taxon>
        <taxon>Amphisphaeriales</taxon>
        <taxon>Sporocadaceae</taxon>
        <taxon>Truncatella</taxon>
    </lineage>
</organism>
<feature type="compositionally biased region" description="Polar residues" evidence="1">
    <location>
        <begin position="9"/>
        <end position="20"/>
    </location>
</feature>
<feature type="region of interest" description="Disordered" evidence="1">
    <location>
        <begin position="32"/>
        <end position="68"/>
    </location>
</feature>
<reference evidence="2" key="1">
    <citation type="journal article" date="2021" name="Nat. Commun.">
        <title>Genetic determinants of endophytism in the Arabidopsis root mycobiome.</title>
        <authorList>
            <person name="Mesny F."/>
            <person name="Miyauchi S."/>
            <person name="Thiergart T."/>
            <person name="Pickel B."/>
            <person name="Atanasova L."/>
            <person name="Karlsson M."/>
            <person name="Huettel B."/>
            <person name="Barry K.W."/>
            <person name="Haridas S."/>
            <person name="Chen C."/>
            <person name="Bauer D."/>
            <person name="Andreopoulos W."/>
            <person name="Pangilinan J."/>
            <person name="LaButti K."/>
            <person name="Riley R."/>
            <person name="Lipzen A."/>
            <person name="Clum A."/>
            <person name="Drula E."/>
            <person name="Henrissat B."/>
            <person name="Kohler A."/>
            <person name="Grigoriev I.V."/>
            <person name="Martin F.M."/>
            <person name="Hacquard S."/>
        </authorList>
    </citation>
    <scope>NUCLEOTIDE SEQUENCE</scope>
    <source>
        <strain evidence="2">MPI-SDFR-AT-0073</strain>
    </source>
</reference>
<accession>A0A9P8RG51</accession>
<dbReference type="EMBL" id="JAGPXC010000012">
    <property type="protein sequence ID" value="KAH6645237.1"/>
    <property type="molecule type" value="Genomic_DNA"/>
</dbReference>
<gene>
    <name evidence="2" type="ORF">BKA67DRAFT_542208</name>
</gene>